<dbReference type="Pfam" id="PF12697">
    <property type="entry name" value="Abhydrolase_6"/>
    <property type="match status" value="1"/>
</dbReference>
<dbReference type="RefSeq" id="WP_340354894.1">
    <property type="nucleotide sequence ID" value="NZ_JBBKZU010000001.1"/>
</dbReference>
<gene>
    <name evidence="3" type="ORF">WKW77_00635</name>
</gene>
<proteinExistence type="predicted"/>
<protein>
    <submittedName>
        <fullName evidence="3">Alpha/beta fold hydrolase</fullName>
    </submittedName>
</protein>
<evidence type="ECO:0000256" key="1">
    <source>
        <dbReference type="SAM" id="SignalP"/>
    </source>
</evidence>
<reference evidence="3 4" key="1">
    <citation type="submission" date="2024-03" db="EMBL/GenBank/DDBJ databases">
        <title>Novel species of the genus Variovorax.</title>
        <authorList>
            <person name="Liu Q."/>
            <person name="Xin Y.-H."/>
        </authorList>
    </citation>
    <scope>NUCLEOTIDE SEQUENCE [LARGE SCALE GENOMIC DNA]</scope>
    <source>
        <strain evidence="3 4">KACC 18899</strain>
    </source>
</reference>
<dbReference type="GO" id="GO:0016787">
    <property type="term" value="F:hydrolase activity"/>
    <property type="evidence" value="ECO:0007669"/>
    <property type="project" value="UniProtKB-KW"/>
</dbReference>
<name>A0ABU8V8L0_9BURK</name>
<organism evidence="3 4">
    <name type="scientific">Variovorax ureilyticus</name>
    <dbReference type="NCBI Taxonomy" id="1836198"/>
    <lineage>
        <taxon>Bacteria</taxon>
        <taxon>Pseudomonadati</taxon>
        <taxon>Pseudomonadota</taxon>
        <taxon>Betaproteobacteria</taxon>
        <taxon>Burkholderiales</taxon>
        <taxon>Comamonadaceae</taxon>
        <taxon>Variovorax</taxon>
    </lineage>
</organism>
<accession>A0ABU8V8L0</accession>
<dbReference type="Gene3D" id="3.40.50.1820">
    <property type="entry name" value="alpha/beta hydrolase"/>
    <property type="match status" value="1"/>
</dbReference>
<comment type="caution">
    <text evidence="3">The sequence shown here is derived from an EMBL/GenBank/DDBJ whole genome shotgun (WGS) entry which is preliminary data.</text>
</comment>
<dbReference type="Proteomes" id="UP001365846">
    <property type="component" value="Unassembled WGS sequence"/>
</dbReference>
<evidence type="ECO:0000313" key="3">
    <source>
        <dbReference type="EMBL" id="MEJ8809552.1"/>
    </source>
</evidence>
<sequence>MPDAKASLRVRWLAMLALCTLAAGCSLLQADRQMRRLDNSMYFTGIVQTENEARGPIVVVLYEVDTTPTPRPVFLDVVPRSRGVYHLAGAPARYRILAFEDIDGDMTRQPGEPGVDYEGTALGIDAVNDPPTASSGLDHIRIPSGAPAAGLPVFPPETYAALVQRRRQEFGSAASISEERFSPPLIREGMFQPFRFLEEGRSGLFMLEPYDPQRVPVILVHGIGGSPRDWEHVIEKLDRTRFQPWVFYYPSGFSIGLSAMMLNNAVDELQFRHGFPTSIVVAHSMGGLVARGALNIILREGREPPVHHVITISTPWLGQESARWADVGPTRVPASWLDMAPGSQYLSELTVVRRPPDIRYTLFFGYGGRSSFASGNNDGVVSMRSMLPPELQSRANFIFGFDEDHSSILASDAMIDKLQMRMKVELGHWSESR</sequence>
<dbReference type="InterPro" id="IPR000073">
    <property type="entry name" value="AB_hydrolase_1"/>
</dbReference>
<feature type="domain" description="AB hydrolase-1" evidence="2">
    <location>
        <begin position="217"/>
        <end position="340"/>
    </location>
</feature>
<dbReference type="PROSITE" id="PS51257">
    <property type="entry name" value="PROKAR_LIPOPROTEIN"/>
    <property type="match status" value="1"/>
</dbReference>
<dbReference type="SUPFAM" id="SSF53474">
    <property type="entry name" value="alpha/beta-Hydrolases"/>
    <property type="match status" value="1"/>
</dbReference>
<keyword evidence="4" id="KW-1185">Reference proteome</keyword>
<evidence type="ECO:0000259" key="2">
    <source>
        <dbReference type="Pfam" id="PF12697"/>
    </source>
</evidence>
<feature type="chain" id="PRO_5047142333" evidence="1">
    <location>
        <begin position="31"/>
        <end position="433"/>
    </location>
</feature>
<dbReference type="EMBL" id="JBBKZU010000001">
    <property type="protein sequence ID" value="MEJ8809552.1"/>
    <property type="molecule type" value="Genomic_DNA"/>
</dbReference>
<dbReference type="InterPro" id="IPR029058">
    <property type="entry name" value="AB_hydrolase_fold"/>
</dbReference>
<evidence type="ECO:0000313" key="4">
    <source>
        <dbReference type="Proteomes" id="UP001365846"/>
    </source>
</evidence>
<keyword evidence="1" id="KW-0732">Signal</keyword>
<feature type="signal peptide" evidence="1">
    <location>
        <begin position="1"/>
        <end position="30"/>
    </location>
</feature>
<keyword evidence="3" id="KW-0378">Hydrolase</keyword>